<feature type="chain" id="PRO_5023105417" description="Cell wall protein" evidence="2">
    <location>
        <begin position="30"/>
        <end position="142"/>
    </location>
</feature>
<dbReference type="InterPro" id="IPR034565">
    <property type="entry name" value="Put_cell_wall"/>
</dbReference>
<gene>
    <name evidence="3" type="ORF">Din_026933</name>
</gene>
<feature type="signal peptide" evidence="2">
    <location>
        <begin position="1"/>
        <end position="29"/>
    </location>
</feature>
<accession>A0A5B7AL18</accession>
<evidence type="ECO:0008006" key="4">
    <source>
        <dbReference type="Google" id="ProtNLM"/>
    </source>
</evidence>
<evidence type="ECO:0000313" key="3">
    <source>
        <dbReference type="EMBL" id="MPA57492.1"/>
    </source>
</evidence>
<feature type="region of interest" description="Disordered" evidence="1">
    <location>
        <begin position="82"/>
        <end position="142"/>
    </location>
</feature>
<protein>
    <recommendedName>
        <fullName evidence="4">Cell wall protein</fullName>
    </recommendedName>
</protein>
<dbReference type="EMBL" id="GHES01026933">
    <property type="protein sequence ID" value="MPA57492.1"/>
    <property type="molecule type" value="Transcribed_RNA"/>
</dbReference>
<sequence>MAHNPHSILACFFIFNILLAIAGHAVVAGRDIPTDSKNTDKKQPEWFIEHDGSVLIPGFGRVMIPKVHKGSSFNPFTYNPVTGTSGGGTGSGSIGGGGGSIGSGDGGSPNYVPGGDDTFVPNPGFEVPIPGSGGGVPAAARP</sequence>
<proteinExistence type="predicted"/>
<dbReference type="AlphaFoldDB" id="A0A5B7AL18"/>
<keyword evidence="2" id="KW-0732">Signal</keyword>
<dbReference type="PANTHER" id="PTHR36733:SF1">
    <property type="entry name" value="CELL WALL PROTEIN-RELATED"/>
    <property type="match status" value="1"/>
</dbReference>
<evidence type="ECO:0000256" key="1">
    <source>
        <dbReference type="SAM" id="MobiDB-lite"/>
    </source>
</evidence>
<dbReference type="PANTHER" id="PTHR36733">
    <property type="entry name" value="CELL WALL PROTEIN-RELATED"/>
    <property type="match status" value="1"/>
</dbReference>
<feature type="compositionally biased region" description="Gly residues" evidence="1">
    <location>
        <begin position="84"/>
        <end position="107"/>
    </location>
</feature>
<organism evidence="3">
    <name type="scientific">Davidia involucrata</name>
    <name type="common">Dove tree</name>
    <dbReference type="NCBI Taxonomy" id="16924"/>
    <lineage>
        <taxon>Eukaryota</taxon>
        <taxon>Viridiplantae</taxon>
        <taxon>Streptophyta</taxon>
        <taxon>Embryophyta</taxon>
        <taxon>Tracheophyta</taxon>
        <taxon>Spermatophyta</taxon>
        <taxon>Magnoliopsida</taxon>
        <taxon>eudicotyledons</taxon>
        <taxon>Gunneridae</taxon>
        <taxon>Pentapetalae</taxon>
        <taxon>asterids</taxon>
        <taxon>Cornales</taxon>
        <taxon>Nyssaceae</taxon>
        <taxon>Davidia</taxon>
    </lineage>
</organism>
<reference evidence="3" key="1">
    <citation type="submission" date="2019-08" db="EMBL/GenBank/DDBJ databases">
        <title>Reference gene set and small RNA set construction with multiple tissues from Davidia involucrata Baill.</title>
        <authorList>
            <person name="Yang H."/>
            <person name="Zhou C."/>
            <person name="Li G."/>
            <person name="Wang J."/>
            <person name="Gao P."/>
            <person name="Wang M."/>
            <person name="Wang R."/>
            <person name="Zhao Y."/>
        </authorList>
    </citation>
    <scope>NUCLEOTIDE SEQUENCE</scope>
    <source>
        <tissue evidence="3">Mixed with DoveR01_LX</tissue>
    </source>
</reference>
<evidence type="ECO:0000256" key="2">
    <source>
        <dbReference type="SAM" id="SignalP"/>
    </source>
</evidence>
<name>A0A5B7AL18_DAVIN</name>